<comment type="caution">
    <text evidence="8">The sequence shown here is derived from an EMBL/GenBank/DDBJ whole genome shotgun (WGS) entry which is preliminary data.</text>
</comment>
<dbReference type="GO" id="GO:0016020">
    <property type="term" value="C:membrane"/>
    <property type="evidence" value="ECO:0007669"/>
    <property type="project" value="UniProtKB-SubCell"/>
</dbReference>
<feature type="transmembrane region" description="Helical" evidence="6">
    <location>
        <begin position="87"/>
        <end position="104"/>
    </location>
</feature>
<evidence type="ECO:0000313" key="9">
    <source>
        <dbReference type="Proteomes" id="UP000612746"/>
    </source>
</evidence>
<evidence type="ECO:0000256" key="1">
    <source>
        <dbReference type="ARBA" id="ARBA00004141"/>
    </source>
</evidence>
<dbReference type="AlphaFoldDB" id="A0A8H7PGF0"/>
<comment type="subcellular location">
    <subcellularLocation>
        <location evidence="1">Membrane</location>
        <topology evidence="1">Multi-pass membrane protein</topology>
    </subcellularLocation>
</comment>
<dbReference type="Proteomes" id="UP000612746">
    <property type="component" value="Unassembled WGS sequence"/>
</dbReference>
<name>A0A8H7PGF0_9FUNG</name>
<dbReference type="OrthoDB" id="10267969at2759"/>
<dbReference type="EMBL" id="JAEPRA010000018">
    <property type="protein sequence ID" value="KAG2173489.1"/>
    <property type="molecule type" value="Genomic_DNA"/>
</dbReference>
<sequence length="249" mass="28715">MNALKALNRFYAKSYEKSPYKTLCVTNGCLAIVSDVTAQTITYVNWKRSMENKATNLDERLPAKLQEHEDLKPRPPRMFDPYRTFRFALYNMAVAPIVGRWFMFLEARFPMPAVAQATKSLIKPADMVTLKRMITDQTLFAPMSLCLFFSVMGFVETKSVEGVKEKFRDAYSPALKANYQLWPLVQLFNFKFTPLAYRLPVVSTVGIAWNSYLSWLNNASKEEEIATKKLEKAERQYDGTRGEQIKLEI</sequence>
<feature type="coiled-coil region" evidence="7">
    <location>
        <begin position="216"/>
        <end position="243"/>
    </location>
</feature>
<feature type="transmembrane region" description="Helical" evidence="6">
    <location>
        <begin position="139"/>
        <end position="157"/>
    </location>
</feature>
<dbReference type="Pfam" id="PF04117">
    <property type="entry name" value="Mpv17_PMP22"/>
    <property type="match status" value="1"/>
</dbReference>
<evidence type="ECO:0000256" key="5">
    <source>
        <dbReference type="ARBA" id="ARBA00023136"/>
    </source>
</evidence>
<evidence type="ECO:0000256" key="4">
    <source>
        <dbReference type="ARBA" id="ARBA00022989"/>
    </source>
</evidence>
<keyword evidence="5 6" id="KW-0472">Membrane</keyword>
<proteinExistence type="inferred from homology"/>
<comment type="similarity">
    <text evidence="2 6">Belongs to the peroxisomal membrane protein PXMP2/4 family.</text>
</comment>
<evidence type="ECO:0000256" key="2">
    <source>
        <dbReference type="ARBA" id="ARBA00006824"/>
    </source>
</evidence>
<evidence type="ECO:0000256" key="6">
    <source>
        <dbReference type="RuleBase" id="RU363053"/>
    </source>
</evidence>
<accession>A0A8H7PGF0</accession>
<protein>
    <submittedName>
        <fullName evidence="8">Uncharacterized protein</fullName>
    </submittedName>
</protein>
<keyword evidence="4 6" id="KW-1133">Transmembrane helix</keyword>
<evidence type="ECO:0000256" key="3">
    <source>
        <dbReference type="ARBA" id="ARBA00022692"/>
    </source>
</evidence>
<dbReference type="InterPro" id="IPR007248">
    <property type="entry name" value="Mpv17_PMP22"/>
</dbReference>
<evidence type="ECO:0000313" key="8">
    <source>
        <dbReference type="EMBL" id="KAG2173489.1"/>
    </source>
</evidence>
<keyword evidence="9" id="KW-1185">Reference proteome</keyword>
<dbReference type="PANTHER" id="PTHR11266">
    <property type="entry name" value="PEROXISOMAL MEMBRANE PROTEIN 2, PXMP2 MPV17"/>
    <property type="match status" value="1"/>
</dbReference>
<gene>
    <name evidence="8" type="ORF">INT44_007080</name>
</gene>
<reference evidence="8" key="1">
    <citation type="submission" date="2020-12" db="EMBL/GenBank/DDBJ databases">
        <title>Metabolic potential, ecology and presence of endohyphal bacteria is reflected in genomic diversity of Mucoromycotina.</title>
        <authorList>
            <person name="Muszewska A."/>
            <person name="Okrasinska A."/>
            <person name="Steczkiewicz K."/>
            <person name="Drgas O."/>
            <person name="Orlowska M."/>
            <person name="Perlinska-Lenart U."/>
            <person name="Aleksandrzak-Piekarczyk T."/>
            <person name="Szatraj K."/>
            <person name="Zielenkiewicz U."/>
            <person name="Pilsyk S."/>
            <person name="Malc E."/>
            <person name="Mieczkowski P."/>
            <person name="Kruszewska J.S."/>
            <person name="Biernat P."/>
            <person name="Pawlowska J."/>
        </authorList>
    </citation>
    <scope>NUCLEOTIDE SEQUENCE</scope>
    <source>
        <strain evidence="8">WA0000051536</strain>
    </source>
</reference>
<keyword evidence="7" id="KW-0175">Coiled coil</keyword>
<keyword evidence="3 6" id="KW-0812">Transmembrane</keyword>
<dbReference type="GO" id="GO:0005739">
    <property type="term" value="C:mitochondrion"/>
    <property type="evidence" value="ECO:0007669"/>
    <property type="project" value="TreeGrafter"/>
</dbReference>
<organism evidence="8 9">
    <name type="scientific">Umbelopsis vinacea</name>
    <dbReference type="NCBI Taxonomy" id="44442"/>
    <lineage>
        <taxon>Eukaryota</taxon>
        <taxon>Fungi</taxon>
        <taxon>Fungi incertae sedis</taxon>
        <taxon>Mucoromycota</taxon>
        <taxon>Mucoromycotina</taxon>
        <taxon>Umbelopsidomycetes</taxon>
        <taxon>Umbelopsidales</taxon>
        <taxon>Umbelopsidaceae</taxon>
        <taxon>Umbelopsis</taxon>
    </lineage>
</organism>
<evidence type="ECO:0000256" key="7">
    <source>
        <dbReference type="SAM" id="Coils"/>
    </source>
</evidence>
<dbReference type="PANTHER" id="PTHR11266:SF50">
    <property type="entry name" value="VACUOLAR MEMBRANE PROTEIN YOR292C"/>
    <property type="match status" value="1"/>
</dbReference>